<feature type="domain" description="Thioesterase TesA-like" evidence="3">
    <location>
        <begin position="25"/>
        <end position="247"/>
    </location>
</feature>
<dbReference type="GO" id="GO:0008610">
    <property type="term" value="P:lipid biosynthetic process"/>
    <property type="evidence" value="ECO:0007669"/>
    <property type="project" value="TreeGrafter"/>
</dbReference>
<gene>
    <name evidence="4" type="ORF">Y717_09000</name>
</gene>
<sequence length="251" mass="27643">MTTSTEESLWARCFHPAPASSEQLFCFPHAGGSASFYFPVSAQLSSVAEVFSVQYPGRQDRRKETSPGDLGVMADQIYEALRKQLRARPTTFFGHSMGATIAFEVARRFEADGGELSHLFASGRRAPSRHRDESVHQRDDDGIVAELKLLSGTNTALLGDEEILRMILPAIRSDYQAIETYRCDPATRVRVPISALTGDNDPKTTLDEAEDWRGHTTGAFDLKVYPGGHFFLSSQAPAVIALLRKHLSAQA</sequence>
<keyword evidence="2 4" id="KW-0378">Hydrolase</keyword>
<organism evidence="4 5">
    <name type="scientific">Streptomyces scopuliridis RB72</name>
    <dbReference type="NCBI Taxonomy" id="1440053"/>
    <lineage>
        <taxon>Bacteria</taxon>
        <taxon>Bacillati</taxon>
        <taxon>Actinomycetota</taxon>
        <taxon>Actinomycetes</taxon>
        <taxon>Kitasatosporales</taxon>
        <taxon>Streptomycetaceae</taxon>
        <taxon>Streptomyces</taxon>
    </lineage>
</organism>
<evidence type="ECO:0000259" key="3">
    <source>
        <dbReference type="SMART" id="SM00824"/>
    </source>
</evidence>
<evidence type="ECO:0000313" key="5">
    <source>
        <dbReference type="Proteomes" id="UP000245992"/>
    </source>
</evidence>
<name>A0A2T7SPZ5_9ACTN</name>
<dbReference type="Gene3D" id="3.40.50.1820">
    <property type="entry name" value="alpha/beta hydrolase"/>
    <property type="match status" value="1"/>
</dbReference>
<dbReference type="AlphaFoldDB" id="A0A2T7SPZ5"/>
<dbReference type="Proteomes" id="UP000245992">
    <property type="component" value="Unassembled WGS sequence"/>
</dbReference>
<dbReference type="InterPro" id="IPR029058">
    <property type="entry name" value="AB_hydrolase_fold"/>
</dbReference>
<dbReference type="SUPFAM" id="SSF53474">
    <property type="entry name" value="alpha/beta-Hydrolases"/>
    <property type="match status" value="1"/>
</dbReference>
<comment type="similarity">
    <text evidence="1">Belongs to the thioesterase family.</text>
</comment>
<protein>
    <submittedName>
        <fullName evidence="4">Oleoyl-ACP hydrolase</fullName>
    </submittedName>
</protein>
<dbReference type="STRING" id="1440053.GCA_000718095_02948"/>
<evidence type="ECO:0000256" key="2">
    <source>
        <dbReference type="ARBA" id="ARBA00022801"/>
    </source>
</evidence>
<evidence type="ECO:0000256" key="1">
    <source>
        <dbReference type="ARBA" id="ARBA00007169"/>
    </source>
</evidence>
<evidence type="ECO:0000313" key="4">
    <source>
        <dbReference type="EMBL" id="PVE04915.1"/>
    </source>
</evidence>
<comment type="caution">
    <text evidence="4">The sequence shown here is derived from an EMBL/GenBank/DDBJ whole genome shotgun (WGS) entry which is preliminary data.</text>
</comment>
<proteinExistence type="inferred from homology"/>
<reference evidence="4 5" key="1">
    <citation type="submission" date="2013-12" db="EMBL/GenBank/DDBJ databases">
        <title>Annotated genome of Streptomyces scopuliridis.</title>
        <authorList>
            <person name="Olson J.B."/>
        </authorList>
    </citation>
    <scope>NUCLEOTIDE SEQUENCE [LARGE SCALE GENOMIC DNA]</scope>
    <source>
        <strain evidence="4 5">RB72</strain>
    </source>
</reference>
<dbReference type="RefSeq" id="WP_030352033.1">
    <property type="nucleotide sequence ID" value="NZ_AZSP01000374.1"/>
</dbReference>
<keyword evidence="5" id="KW-1185">Reference proteome</keyword>
<dbReference type="PANTHER" id="PTHR11487:SF0">
    <property type="entry name" value="S-ACYL FATTY ACID SYNTHASE THIOESTERASE, MEDIUM CHAIN"/>
    <property type="match status" value="1"/>
</dbReference>
<dbReference type="InterPro" id="IPR001031">
    <property type="entry name" value="Thioesterase"/>
</dbReference>
<dbReference type="EMBL" id="AZSP01000374">
    <property type="protein sequence ID" value="PVE04915.1"/>
    <property type="molecule type" value="Genomic_DNA"/>
</dbReference>
<accession>A0A2T7SPZ5</accession>
<dbReference type="SMART" id="SM00824">
    <property type="entry name" value="PKS_TE"/>
    <property type="match status" value="1"/>
</dbReference>
<dbReference type="PANTHER" id="PTHR11487">
    <property type="entry name" value="THIOESTERASE"/>
    <property type="match status" value="1"/>
</dbReference>
<dbReference type="InterPro" id="IPR020802">
    <property type="entry name" value="TesA-like"/>
</dbReference>
<dbReference type="GeneID" id="95540377"/>
<dbReference type="InterPro" id="IPR012223">
    <property type="entry name" value="TEII"/>
</dbReference>
<dbReference type="Pfam" id="PF00975">
    <property type="entry name" value="Thioesterase"/>
    <property type="match status" value="1"/>
</dbReference>
<dbReference type="GO" id="GO:0016787">
    <property type="term" value="F:hydrolase activity"/>
    <property type="evidence" value="ECO:0007669"/>
    <property type="project" value="UniProtKB-KW"/>
</dbReference>
<dbReference type="OrthoDB" id="8480037at2"/>